<proteinExistence type="predicted"/>
<protein>
    <submittedName>
        <fullName evidence="1">Uncharacterized protein</fullName>
    </submittedName>
</protein>
<sequence length="111" mass="12836">MGKFKLQGVAFFSAENIDDAFEKLAEHFNALSEGRETTLFEPNTDLHITREIVPRDNEMRGSYASENTDCERFINDICGLGFQHCALTKYHPNCKNRTTQQPDNKEQYSLW</sequence>
<evidence type="ECO:0000313" key="1">
    <source>
        <dbReference type="EMBL" id="KKM92434.1"/>
    </source>
</evidence>
<dbReference type="EMBL" id="LAZR01006393">
    <property type="protein sequence ID" value="KKM92434.1"/>
    <property type="molecule type" value="Genomic_DNA"/>
</dbReference>
<reference evidence="1" key="1">
    <citation type="journal article" date="2015" name="Nature">
        <title>Complex archaea that bridge the gap between prokaryotes and eukaryotes.</title>
        <authorList>
            <person name="Spang A."/>
            <person name="Saw J.H."/>
            <person name="Jorgensen S.L."/>
            <person name="Zaremba-Niedzwiedzka K."/>
            <person name="Martijn J."/>
            <person name="Lind A.E."/>
            <person name="van Eijk R."/>
            <person name="Schleper C."/>
            <person name="Guy L."/>
            <person name="Ettema T.J."/>
        </authorList>
    </citation>
    <scope>NUCLEOTIDE SEQUENCE</scope>
</reference>
<accession>A0A0F9LC09</accession>
<gene>
    <name evidence="1" type="ORF">LCGC14_1218550</name>
</gene>
<comment type="caution">
    <text evidence="1">The sequence shown here is derived from an EMBL/GenBank/DDBJ whole genome shotgun (WGS) entry which is preliminary data.</text>
</comment>
<organism evidence="1">
    <name type="scientific">marine sediment metagenome</name>
    <dbReference type="NCBI Taxonomy" id="412755"/>
    <lineage>
        <taxon>unclassified sequences</taxon>
        <taxon>metagenomes</taxon>
        <taxon>ecological metagenomes</taxon>
    </lineage>
</organism>
<name>A0A0F9LC09_9ZZZZ</name>
<dbReference type="AlphaFoldDB" id="A0A0F9LC09"/>